<name>A0A7L0B2D8_9AVES</name>
<keyword evidence="6" id="KW-0297">G-protein coupled receptor</keyword>
<evidence type="ECO:0000313" key="11">
    <source>
        <dbReference type="EMBL" id="NXJ41178.1"/>
    </source>
</evidence>
<keyword evidence="8" id="KW-0675">Receptor</keyword>
<protein>
    <submittedName>
        <fullName evidence="11">O14A2 protein</fullName>
    </submittedName>
</protein>
<evidence type="ECO:0000256" key="8">
    <source>
        <dbReference type="ARBA" id="ARBA00023170"/>
    </source>
</evidence>
<evidence type="ECO:0000256" key="5">
    <source>
        <dbReference type="ARBA" id="ARBA00022989"/>
    </source>
</evidence>
<keyword evidence="4" id="KW-0552">Olfaction</keyword>
<feature type="transmembrane region" description="Helical" evidence="10">
    <location>
        <begin position="62"/>
        <end position="80"/>
    </location>
</feature>
<keyword evidence="4" id="KW-0716">Sensory transduction</keyword>
<sequence length="88" mass="10127">FVFIVRSYLQIFRALLRISSEQEHHKTFSTSLPHLAIISLFISTAMFNYLKPLSISSPFLDLVLAVLYLEVPLAVNPLVYSMRNNELK</sequence>
<dbReference type="GO" id="GO:0004984">
    <property type="term" value="F:olfactory receptor activity"/>
    <property type="evidence" value="ECO:0007669"/>
    <property type="project" value="InterPro"/>
</dbReference>
<evidence type="ECO:0000313" key="12">
    <source>
        <dbReference type="Proteomes" id="UP000537039"/>
    </source>
</evidence>
<dbReference type="AlphaFoldDB" id="A0A7L0B2D8"/>
<evidence type="ECO:0000256" key="9">
    <source>
        <dbReference type="ARBA" id="ARBA00023224"/>
    </source>
</evidence>
<keyword evidence="12" id="KW-1185">Reference proteome</keyword>
<keyword evidence="3 10" id="KW-0812">Transmembrane</keyword>
<dbReference type="EMBL" id="VXAE01014369">
    <property type="protein sequence ID" value="NXJ41178.1"/>
    <property type="molecule type" value="Genomic_DNA"/>
</dbReference>
<dbReference type="InterPro" id="IPR050516">
    <property type="entry name" value="Olfactory_GPCR"/>
</dbReference>
<evidence type="ECO:0000256" key="1">
    <source>
        <dbReference type="ARBA" id="ARBA00004651"/>
    </source>
</evidence>
<dbReference type="Gene3D" id="1.20.1070.10">
    <property type="entry name" value="Rhodopsin 7-helix transmembrane proteins"/>
    <property type="match status" value="1"/>
</dbReference>
<accession>A0A7L0B2D8</accession>
<dbReference type="SUPFAM" id="SSF81321">
    <property type="entry name" value="Family A G protein-coupled receptor-like"/>
    <property type="match status" value="1"/>
</dbReference>
<dbReference type="GO" id="GO:0005886">
    <property type="term" value="C:plasma membrane"/>
    <property type="evidence" value="ECO:0007669"/>
    <property type="project" value="UniProtKB-SubCell"/>
</dbReference>
<organism evidence="11 12">
    <name type="scientific">Ciconia maguari</name>
    <dbReference type="NCBI Taxonomy" id="52777"/>
    <lineage>
        <taxon>Eukaryota</taxon>
        <taxon>Metazoa</taxon>
        <taxon>Chordata</taxon>
        <taxon>Craniata</taxon>
        <taxon>Vertebrata</taxon>
        <taxon>Euteleostomi</taxon>
        <taxon>Archelosauria</taxon>
        <taxon>Archosauria</taxon>
        <taxon>Dinosauria</taxon>
        <taxon>Saurischia</taxon>
        <taxon>Theropoda</taxon>
        <taxon>Coelurosauria</taxon>
        <taxon>Aves</taxon>
        <taxon>Neognathae</taxon>
        <taxon>Neoaves</taxon>
        <taxon>Aequornithes</taxon>
        <taxon>Ciconiiformes</taxon>
        <taxon>Ciconiidae</taxon>
        <taxon>Ciconia</taxon>
    </lineage>
</organism>
<comment type="caution">
    <text evidence="11">The sequence shown here is derived from an EMBL/GenBank/DDBJ whole genome shotgun (WGS) entry which is preliminary data.</text>
</comment>
<feature type="non-terminal residue" evidence="11">
    <location>
        <position position="1"/>
    </location>
</feature>
<reference evidence="11 12" key="1">
    <citation type="submission" date="2019-09" db="EMBL/GenBank/DDBJ databases">
        <title>Bird 10,000 Genomes (B10K) Project - Family phase.</title>
        <authorList>
            <person name="Zhang G."/>
        </authorList>
    </citation>
    <scope>NUCLEOTIDE SEQUENCE [LARGE SCALE GENOMIC DNA]</scope>
    <source>
        <strain evidence="11">B10K-DU-001-47</strain>
        <tissue evidence="11">Muscle</tissue>
    </source>
</reference>
<evidence type="ECO:0000256" key="10">
    <source>
        <dbReference type="SAM" id="Phobius"/>
    </source>
</evidence>
<dbReference type="Pfam" id="PF13853">
    <property type="entry name" value="7tm_4"/>
    <property type="match status" value="1"/>
</dbReference>
<evidence type="ECO:0000256" key="6">
    <source>
        <dbReference type="ARBA" id="ARBA00023040"/>
    </source>
</evidence>
<feature type="non-terminal residue" evidence="11">
    <location>
        <position position="88"/>
    </location>
</feature>
<keyword evidence="7 10" id="KW-0472">Membrane</keyword>
<evidence type="ECO:0000256" key="3">
    <source>
        <dbReference type="ARBA" id="ARBA00022692"/>
    </source>
</evidence>
<dbReference type="PANTHER" id="PTHR26452">
    <property type="entry name" value="OLFACTORY RECEPTOR"/>
    <property type="match status" value="1"/>
</dbReference>
<dbReference type="Proteomes" id="UP000537039">
    <property type="component" value="Unassembled WGS sequence"/>
</dbReference>
<feature type="transmembrane region" description="Helical" evidence="10">
    <location>
        <begin position="32"/>
        <end position="50"/>
    </location>
</feature>
<keyword evidence="9" id="KW-0807">Transducer</keyword>
<dbReference type="GO" id="GO:0004930">
    <property type="term" value="F:G protein-coupled receptor activity"/>
    <property type="evidence" value="ECO:0007669"/>
    <property type="project" value="UniProtKB-KW"/>
</dbReference>
<proteinExistence type="predicted"/>
<gene>
    <name evidence="11" type="primary">Or14a2_2</name>
    <name evidence="11" type="ORF">CICMAG_R07709</name>
</gene>
<keyword evidence="5 10" id="KW-1133">Transmembrane helix</keyword>
<evidence type="ECO:0000256" key="7">
    <source>
        <dbReference type="ARBA" id="ARBA00023136"/>
    </source>
</evidence>
<keyword evidence="2" id="KW-1003">Cell membrane</keyword>
<dbReference type="InterPro" id="IPR000725">
    <property type="entry name" value="Olfact_rcpt"/>
</dbReference>
<evidence type="ECO:0000256" key="2">
    <source>
        <dbReference type="ARBA" id="ARBA00022475"/>
    </source>
</evidence>
<evidence type="ECO:0000256" key="4">
    <source>
        <dbReference type="ARBA" id="ARBA00022725"/>
    </source>
</evidence>
<comment type="subcellular location">
    <subcellularLocation>
        <location evidence="1">Cell membrane</location>
        <topology evidence="1">Multi-pass membrane protein</topology>
    </subcellularLocation>
</comment>